<evidence type="ECO:0000313" key="1">
    <source>
        <dbReference type="EMBL" id="MBL4938425.1"/>
    </source>
</evidence>
<reference evidence="1 2" key="1">
    <citation type="submission" date="2021-01" db="EMBL/GenBank/DDBJ databases">
        <title>Genome public.</title>
        <authorList>
            <person name="Liu C."/>
            <person name="Sun Q."/>
        </authorList>
    </citation>
    <scope>NUCLEOTIDE SEQUENCE [LARGE SCALE GENOMIC DNA]</scope>
    <source>
        <strain evidence="1 2">YIM B02515</strain>
    </source>
</reference>
<evidence type="ECO:0008006" key="3">
    <source>
        <dbReference type="Google" id="ProtNLM"/>
    </source>
</evidence>
<protein>
    <recommendedName>
        <fullName evidence="3">SipL SPOCS domain-containing protein</fullName>
    </recommendedName>
</protein>
<dbReference type="EMBL" id="JAESWC010000019">
    <property type="protein sequence ID" value="MBL4938425.1"/>
    <property type="molecule type" value="Genomic_DNA"/>
</dbReference>
<proteinExistence type="predicted"/>
<dbReference type="RefSeq" id="WP_202751165.1">
    <property type="nucleotide sequence ID" value="NZ_JAESWC010000019.1"/>
</dbReference>
<gene>
    <name evidence="1" type="ORF">JK636_22185</name>
</gene>
<dbReference type="Proteomes" id="UP000632377">
    <property type="component" value="Unassembled WGS sequence"/>
</dbReference>
<name>A0ABS1TGK4_9CLOT</name>
<comment type="caution">
    <text evidence="1">The sequence shown here is derived from an EMBL/GenBank/DDBJ whole genome shotgun (WGS) entry which is preliminary data.</text>
</comment>
<accession>A0ABS1TGK4</accession>
<evidence type="ECO:0000313" key="2">
    <source>
        <dbReference type="Proteomes" id="UP000632377"/>
    </source>
</evidence>
<organism evidence="1 2">
    <name type="scientific">Clostridium rhizosphaerae</name>
    <dbReference type="NCBI Taxonomy" id="2803861"/>
    <lineage>
        <taxon>Bacteria</taxon>
        <taxon>Bacillati</taxon>
        <taxon>Bacillota</taxon>
        <taxon>Clostridia</taxon>
        <taxon>Eubacteriales</taxon>
        <taxon>Clostridiaceae</taxon>
        <taxon>Clostridium</taxon>
    </lineage>
</organism>
<keyword evidence="2" id="KW-1185">Reference proteome</keyword>
<sequence length="157" mass="17923">MEDIERHTGEPFVITPCTLNNNLPKLRLIKCCEVLIDFRTCLFPEPKHCSNIKVFSRVEAKIDKVCGCKVIIGGILHKTIKFKSIDSDCKVHEHVKHKAIPFSCFIDFDCTSPNSLFEISGYEIICEFSELKKIKEDCSIKTIFIEKDIIAISVRSN</sequence>